<feature type="region of interest" description="Disordered" evidence="1">
    <location>
        <begin position="583"/>
        <end position="614"/>
    </location>
</feature>
<evidence type="ECO:0000313" key="2">
    <source>
        <dbReference type="EMBL" id="KAK3921777.1"/>
    </source>
</evidence>
<dbReference type="Proteomes" id="UP001219518">
    <property type="component" value="Unassembled WGS sequence"/>
</dbReference>
<feature type="non-terminal residue" evidence="2">
    <location>
        <position position="614"/>
    </location>
</feature>
<reference evidence="2" key="2">
    <citation type="journal article" date="2023" name="BMC Genomics">
        <title>Pest status, molecular evolution, and epigenetic factors derived from the genome assembly of Frankliniella fusca, a thysanopteran phytovirus vector.</title>
        <authorList>
            <person name="Catto M.A."/>
            <person name="Labadie P.E."/>
            <person name="Jacobson A.L."/>
            <person name="Kennedy G.G."/>
            <person name="Srinivasan R."/>
            <person name="Hunt B.G."/>
        </authorList>
    </citation>
    <scope>NUCLEOTIDE SEQUENCE</scope>
    <source>
        <strain evidence="2">PL_HMW_Pooled</strain>
    </source>
</reference>
<evidence type="ECO:0000313" key="3">
    <source>
        <dbReference type="Proteomes" id="UP001219518"/>
    </source>
</evidence>
<feature type="region of interest" description="Disordered" evidence="1">
    <location>
        <begin position="486"/>
        <end position="506"/>
    </location>
</feature>
<reference evidence="2" key="1">
    <citation type="submission" date="2021-07" db="EMBL/GenBank/DDBJ databases">
        <authorList>
            <person name="Catto M.A."/>
            <person name="Jacobson A."/>
            <person name="Kennedy G."/>
            <person name="Labadie P."/>
            <person name="Hunt B.G."/>
            <person name="Srinivasan R."/>
        </authorList>
    </citation>
    <scope>NUCLEOTIDE SEQUENCE</scope>
    <source>
        <strain evidence="2">PL_HMW_Pooled</strain>
        <tissue evidence="2">Head</tissue>
    </source>
</reference>
<accession>A0AAE1HIA1</accession>
<protein>
    <submittedName>
        <fullName evidence="2">Uncharacterized protein</fullName>
    </submittedName>
</protein>
<dbReference type="AlphaFoldDB" id="A0AAE1HIA1"/>
<organism evidence="2 3">
    <name type="scientific">Frankliniella fusca</name>
    <dbReference type="NCBI Taxonomy" id="407009"/>
    <lineage>
        <taxon>Eukaryota</taxon>
        <taxon>Metazoa</taxon>
        <taxon>Ecdysozoa</taxon>
        <taxon>Arthropoda</taxon>
        <taxon>Hexapoda</taxon>
        <taxon>Insecta</taxon>
        <taxon>Pterygota</taxon>
        <taxon>Neoptera</taxon>
        <taxon>Paraneoptera</taxon>
        <taxon>Thysanoptera</taxon>
        <taxon>Terebrantia</taxon>
        <taxon>Thripoidea</taxon>
        <taxon>Thripidae</taxon>
        <taxon>Frankliniella</taxon>
    </lineage>
</organism>
<dbReference type="EMBL" id="JAHWGI010001053">
    <property type="protein sequence ID" value="KAK3921777.1"/>
    <property type="molecule type" value="Genomic_DNA"/>
</dbReference>
<feature type="compositionally biased region" description="Low complexity" evidence="1">
    <location>
        <begin position="596"/>
        <end position="605"/>
    </location>
</feature>
<evidence type="ECO:0000256" key="1">
    <source>
        <dbReference type="SAM" id="MobiDB-lite"/>
    </source>
</evidence>
<name>A0AAE1HIA1_9NEOP</name>
<gene>
    <name evidence="2" type="ORF">KUF71_010953</name>
</gene>
<proteinExistence type="predicted"/>
<keyword evidence="3" id="KW-1185">Reference proteome</keyword>
<dbReference type="Gene3D" id="2.20.25.240">
    <property type="match status" value="1"/>
</dbReference>
<feature type="region of interest" description="Disordered" evidence="1">
    <location>
        <begin position="422"/>
        <end position="444"/>
    </location>
</feature>
<feature type="compositionally biased region" description="Low complexity" evidence="1">
    <location>
        <begin position="425"/>
        <end position="444"/>
    </location>
</feature>
<sequence>MQDLRGDGYFFYEYRQTPTAKYFRCIKFRSRRCPVRAIRRVGQADVSQSGIHSHAPNPSLLLYLRERQILINEARRLDVASFRDIFDARRNNATPYGNLLNHHRLWPALHRARMSVLPAAHDLGDFVQVLDNPLYACVTATNRFSDSVYSGSVETPNGSRVCSIGGQVNNIGKVVRLGWMVMDDLSENTLTVGFSLLRSSLPFCSFTSVLCGDDSVAQSLRTVFSVPVLHSLFDYIQDIKTFIATNTLISLPIICQSQKLREVLNGCCSLPLLPPDVLQLGINIILAEATEFTSFVHSGLHKLFEHITSNWLQHPLKKDTFSITSSDRANYGCEELKLKDSRKFKNNADLYSVTRYVVSQTEKTHSLIGNILRGEDLPVGPVSVIDLEPVRVLTTQLRSPLLAPALAVKNFILVTSQLLQHPRSPKSASPRSPSSAPSTSRLCSSADSSSAIRVVAAGPSGAPGDIAVLGLGVVAVLGAGRTATERMRGSSGVRRRSTARVPGTARARAPVPELFRAPQAQHEHPLSSGAFGQAQRVLVLRCQNSFELSGHSTSTPRAPVPPASSLAVANAVVKSVGRDISSKRRVAGSAMPAKKLSSTSLSSTLGERPTMGSS</sequence>
<comment type="caution">
    <text evidence="2">The sequence shown here is derived from an EMBL/GenBank/DDBJ whole genome shotgun (WGS) entry which is preliminary data.</text>
</comment>